<dbReference type="Gene3D" id="2.30.42.10">
    <property type="match status" value="1"/>
</dbReference>
<dbReference type="Pfam" id="PF26549">
    <property type="entry name" value="Tricorn_N"/>
    <property type="match status" value="1"/>
</dbReference>
<keyword evidence="12" id="KW-1185">Reference proteome</keyword>
<dbReference type="SUPFAM" id="SSF69304">
    <property type="entry name" value="Tricorn protease N-terminal domain"/>
    <property type="match status" value="1"/>
</dbReference>
<proteinExistence type="inferred from homology"/>
<keyword evidence="4 7" id="KW-0645">Protease</keyword>
<feature type="compositionally biased region" description="Basic and acidic residues" evidence="9">
    <location>
        <begin position="548"/>
        <end position="598"/>
    </location>
</feature>
<dbReference type="EC" id="3.4.21.-" evidence="7"/>
<organism evidence="11 12">
    <name type="scientific">Undibacterium terreum</name>
    <dbReference type="NCBI Taxonomy" id="1224302"/>
    <lineage>
        <taxon>Bacteria</taxon>
        <taxon>Pseudomonadati</taxon>
        <taxon>Pseudomonadota</taxon>
        <taxon>Betaproteobacteria</taxon>
        <taxon>Burkholderiales</taxon>
        <taxon>Oxalobacteraceae</taxon>
        <taxon>Undibacterium</taxon>
    </lineage>
</organism>
<dbReference type="Gene3D" id="3.90.226.10">
    <property type="entry name" value="2-enoyl-CoA Hydratase, Chain A, domain 1"/>
    <property type="match status" value="1"/>
</dbReference>
<evidence type="ECO:0000313" key="11">
    <source>
        <dbReference type="EMBL" id="GGC89207.1"/>
    </source>
</evidence>
<dbReference type="EMBL" id="BMED01000004">
    <property type="protein sequence ID" value="GGC89207.1"/>
    <property type="molecule type" value="Genomic_DNA"/>
</dbReference>
<dbReference type="CDD" id="cd07562">
    <property type="entry name" value="Peptidase_S41_TRI"/>
    <property type="match status" value="1"/>
</dbReference>
<dbReference type="AlphaFoldDB" id="A0A916UUN2"/>
<feature type="region of interest" description="Disordered" evidence="9">
    <location>
        <begin position="544"/>
        <end position="598"/>
    </location>
</feature>
<comment type="subcellular location">
    <subcellularLocation>
        <location evidence="1 7">Cytoplasm</location>
    </subcellularLocation>
</comment>
<protein>
    <recommendedName>
        <fullName evidence="7">Tricorn protease homolog</fullName>
        <ecNumber evidence="7">3.4.21.-</ecNumber>
    </recommendedName>
</protein>
<name>A0A916UUN2_9BURK</name>
<keyword evidence="6 7" id="KW-0720">Serine protease</keyword>
<dbReference type="InterPro" id="IPR036034">
    <property type="entry name" value="PDZ_sf"/>
</dbReference>
<dbReference type="PANTHER" id="PTHR43253:SF1">
    <property type="entry name" value="TRICORN PROTEASE HOMOLOG 2-RELATED"/>
    <property type="match status" value="1"/>
</dbReference>
<evidence type="ECO:0000313" key="12">
    <source>
        <dbReference type="Proteomes" id="UP000637423"/>
    </source>
</evidence>
<evidence type="ECO:0000256" key="2">
    <source>
        <dbReference type="ARBA" id="ARBA00008524"/>
    </source>
</evidence>
<dbReference type="Pfam" id="PF26550">
    <property type="entry name" value="Tricorn_2nd"/>
    <property type="match status" value="1"/>
</dbReference>
<comment type="similarity">
    <text evidence="2 7">Belongs to the peptidase S41B family.</text>
</comment>
<dbReference type="SUPFAM" id="SSF82171">
    <property type="entry name" value="DPP6 N-terminal domain-like"/>
    <property type="match status" value="1"/>
</dbReference>
<reference evidence="11" key="2">
    <citation type="submission" date="2020-09" db="EMBL/GenBank/DDBJ databases">
        <authorList>
            <person name="Sun Q."/>
            <person name="Zhou Y."/>
        </authorList>
    </citation>
    <scope>NUCLEOTIDE SEQUENCE</scope>
    <source>
        <strain evidence="11">CGMCC 1.10998</strain>
    </source>
</reference>
<comment type="function">
    <text evidence="7">Degrades oligopeptides.</text>
</comment>
<dbReference type="GO" id="GO:0006508">
    <property type="term" value="P:proteolysis"/>
    <property type="evidence" value="ECO:0007669"/>
    <property type="project" value="UniProtKB-UniRule"/>
</dbReference>
<dbReference type="Pfam" id="PF14684">
    <property type="entry name" value="Tricorn_C1"/>
    <property type="match status" value="1"/>
</dbReference>
<dbReference type="Gene3D" id="2.120.10.60">
    <property type="entry name" value="Tricorn protease N-terminal domain"/>
    <property type="match status" value="1"/>
</dbReference>
<dbReference type="InterPro" id="IPR005151">
    <property type="entry name" value="Tail-specific_protease"/>
</dbReference>
<dbReference type="InterPro" id="IPR015943">
    <property type="entry name" value="WD40/YVTN_repeat-like_dom_sf"/>
</dbReference>
<sequence>MLMKLLSGPALAAALLAASVPGQALYAADMAQTMLIRQPAVSRDHLAFVYAGDIWLTDRAGQHPVQLTTHPASEFSPQFSPDGKWLAFSASYDNNTDVYVVSVDGGQPRRLTWHPGQDIVRGWSADGKRILFSSSREVANNRSNQLYEVPLDGGFEKKVMEAVAFEGSWSADGKHLAYRPYRQAYVANAGWRQHRGGTTPPIWIIDPASNAVEKVPHENATDSNPVWVQDEVYFISDRNDGAANLFAYSRKTKAVRQVTNETVWDVRNASAYGQSVVYEVGGVLKELDTVSGKIKDIPVTITAQAQQARPQWKDASKTITSAHLSPTGKRILLTARGEVFTVPVKDGSTRNLTETSGVREKDALWSPDGKHIAYISDAGMQHALVVRDQAGLEKPQNHSLGKKGYYKLLGWSPDNKTIVYQDYHLNLYAIALEKGIVSAIDSSLRRQDFHISFSADSRWLAYTIAGENHFSQIRLHDFTTGKNTPLTDGLSHADNPAFAAKDYLYFTASINSGPGQVGLDMSTQERQLRSGLFVAVLAADGKSPLLPKEADEGNKKDEDKKDGKDGSSADADKKDGAKKDEGKESDKSKDAEKKDKPVKPVRIDLAGLQQRIVALPVAERNYDSLSVASDGALFYLEHRQPGSSIEPPEVERKDDAELYRFNFDERKTKSLKQGIADYDMSADGKKLLLRYGKGMLQVSDAKENLDIKLVDLSQVRMLVNPREEWEQIFNETWWMEKEFFYDPKLHGLNWDAIYARYHPLVKSVQRREDLNELMVEMIGELQVGHNRVGGGDVYSERPASVGLLGADFSVEKGHYRIKTLFTGDLWNPFLIAPLAAPGLGIKEGDYIMAINGKALDDSTNIYALLENTVGKQVTLGISSDVAGKPRNVVVQPIASESGLRQWQWVEKNRQYVQKKTNGKVAYVYLPNTADDGFQYFNRMFFAQVDKQAVIIDERRNGGGQAANYVTDVLSRPYLSSWKDRDGLVYDTPGGAIYGPKAMLIDQDAGSGGDFLPYAFKRLKLGPLVGKRTWGGLIGISANPDLIDGGSLVVPLFRFFTPDGEWRVENEGVAPDIDIELEPGEVNKGNDTQLDAAISNVLQRLQGYKEIQHKTAPAFPTTIGK</sequence>
<dbReference type="Pfam" id="PF03572">
    <property type="entry name" value="Peptidase_S41"/>
    <property type="match status" value="1"/>
</dbReference>
<evidence type="ECO:0000256" key="1">
    <source>
        <dbReference type="ARBA" id="ARBA00004496"/>
    </source>
</evidence>
<evidence type="ECO:0000256" key="3">
    <source>
        <dbReference type="ARBA" id="ARBA00022490"/>
    </source>
</evidence>
<dbReference type="SUPFAM" id="SSF50156">
    <property type="entry name" value="PDZ domain-like"/>
    <property type="match status" value="1"/>
</dbReference>
<dbReference type="GO" id="GO:0008236">
    <property type="term" value="F:serine-type peptidase activity"/>
    <property type="evidence" value="ECO:0007669"/>
    <property type="project" value="UniProtKB-UniRule"/>
</dbReference>
<feature type="active site" description="Charge relay system" evidence="8">
    <location>
        <position position="785"/>
    </location>
</feature>
<feature type="active site" description="Charge relay system" evidence="8">
    <location>
        <position position="1064"/>
    </location>
</feature>
<dbReference type="SUPFAM" id="SSF52096">
    <property type="entry name" value="ClpP/crotonase"/>
    <property type="match status" value="1"/>
</dbReference>
<dbReference type="Proteomes" id="UP000637423">
    <property type="component" value="Unassembled WGS sequence"/>
</dbReference>
<feature type="active site" description="Nucleophile" evidence="8">
    <location>
        <position position="1006"/>
    </location>
</feature>
<dbReference type="PANTHER" id="PTHR43253">
    <property type="entry name" value="TRICORN PROTEASE HOMOLOG 2-RELATED"/>
    <property type="match status" value="1"/>
</dbReference>
<dbReference type="PIRSF" id="PIRSF036421">
    <property type="entry name" value="Tricorn_protease"/>
    <property type="match status" value="1"/>
</dbReference>
<dbReference type="GO" id="GO:0005737">
    <property type="term" value="C:cytoplasm"/>
    <property type="evidence" value="ECO:0007669"/>
    <property type="project" value="UniProtKB-SubCell"/>
</dbReference>
<evidence type="ECO:0000259" key="10">
    <source>
        <dbReference type="SMART" id="SM00245"/>
    </source>
</evidence>
<evidence type="ECO:0000256" key="9">
    <source>
        <dbReference type="SAM" id="MobiDB-lite"/>
    </source>
</evidence>
<accession>A0A916UUN2</accession>
<evidence type="ECO:0000256" key="4">
    <source>
        <dbReference type="ARBA" id="ARBA00022670"/>
    </source>
</evidence>
<reference evidence="11" key="1">
    <citation type="journal article" date="2014" name="Int. J. Syst. Evol. Microbiol.">
        <title>Complete genome sequence of Corynebacterium casei LMG S-19264T (=DSM 44701T), isolated from a smear-ripened cheese.</title>
        <authorList>
            <consortium name="US DOE Joint Genome Institute (JGI-PGF)"/>
            <person name="Walter F."/>
            <person name="Albersmeier A."/>
            <person name="Kalinowski J."/>
            <person name="Ruckert C."/>
        </authorList>
    </citation>
    <scope>NUCLEOTIDE SEQUENCE</scope>
    <source>
        <strain evidence="11">CGMCC 1.10998</strain>
    </source>
</reference>
<dbReference type="Gene3D" id="2.130.10.10">
    <property type="entry name" value="YVTN repeat-like/Quinoprotein amine dehydrogenase"/>
    <property type="match status" value="1"/>
</dbReference>
<evidence type="ECO:0000256" key="6">
    <source>
        <dbReference type="ARBA" id="ARBA00022825"/>
    </source>
</evidence>
<feature type="domain" description="Tail specific protease" evidence="10">
    <location>
        <begin position="885"/>
        <end position="1075"/>
    </location>
</feature>
<gene>
    <name evidence="11" type="ORF">GCM10011396_40510</name>
</gene>
<keyword evidence="3 7" id="KW-0963">Cytoplasm</keyword>
<dbReference type="InterPro" id="IPR012393">
    <property type="entry name" value="Tricorn_protease"/>
</dbReference>
<dbReference type="InterPro" id="IPR029414">
    <property type="entry name" value="Tricorn_PDZ"/>
</dbReference>
<evidence type="ECO:0000256" key="8">
    <source>
        <dbReference type="PIRSR" id="PIRSR036421-1"/>
    </source>
</evidence>
<dbReference type="Gene3D" id="3.30.750.44">
    <property type="match status" value="1"/>
</dbReference>
<comment type="caution">
    <text evidence="11">The sequence shown here is derived from an EMBL/GenBank/DDBJ whole genome shotgun (WGS) entry which is preliminary data.</text>
</comment>
<evidence type="ECO:0000256" key="5">
    <source>
        <dbReference type="ARBA" id="ARBA00022801"/>
    </source>
</evidence>
<keyword evidence="5 7" id="KW-0378">Hydrolase</keyword>
<dbReference type="InterPro" id="IPR029045">
    <property type="entry name" value="ClpP/crotonase-like_dom_sf"/>
</dbReference>
<dbReference type="SMART" id="SM00245">
    <property type="entry name" value="TSPc"/>
    <property type="match status" value="1"/>
</dbReference>
<dbReference type="InterPro" id="IPR028204">
    <property type="entry name" value="Tricorn_C1"/>
</dbReference>
<evidence type="ECO:0000256" key="7">
    <source>
        <dbReference type="PIRNR" id="PIRNR036421"/>
    </source>
</evidence>
<dbReference type="Pfam" id="PF14685">
    <property type="entry name" value="PDZ_Tricorn"/>
    <property type="match status" value="1"/>
</dbReference>